<sequence length="119" mass="13274">MAGISSGQILRIKELIHLGASLDGKSVRTWGRALTHNIARSQLKVCDEGIELNIDTSFVEPTAFNRGSLYQFIGEVYVSENIILRARIATCIDGMDMTLFNQALDIRRKYLQEDIATVS</sequence>
<dbReference type="PANTHER" id="PTHR33905">
    <property type="entry name" value="CST COMPLEX SUBUNIT TEN1"/>
    <property type="match status" value="1"/>
</dbReference>
<dbReference type="InterPro" id="IPR012340">
    <property type="entry name" value="NA-bd_OB-fold"/>
</dbReference>
<dbReference type="Proteomes" id="UP000275408">
    <property type="component" value="Unassembled WGS sequence"/>
</dbReference>
<dbReference type="GO" id="GO:0003697">
    <property type="term" value="F:single-stranded DNA binding"/>
    <property type="evidence" value="ECO:0007669"/>
    <property type="project" value="InterPro"/>
</dbReference>
<dbReference type="EMBL" id="RCHS01000098">
    <property type="protein sequence ID" value="RMX60885.1"/>
    <property type="molecule type" value="Genomic_DNA"/>
</dbReference>
<dbReference type="GO" id="GO:0042162">
    <property type="term" value="F:telomeric DNA binding"/>
    <property type="evidence" value="ECO:0007669"/>
    <property type="project" value="TreeGrafter"/>
</dbReference>
<dbReference type="GO" id="GO:0010521">
    <property type="term" value="F:telomerase inhibitor activity"/>
    <property type="evidence" value="ECO:0007669"/>
    <property type="project" value="TreeGrafter"/>
</dbReference>
<name>A0A3M6V4Q8_POCDA</name>
<evidence type="ECO:0008006" key="3">
    <source>
        <dbReference type="Google" id="ProtNLM"/>
    </source>
</evidence>
<dbReference type="PANTHER" id="PTHR33905:SF1">
    <property type="entry name" value="CST COMPLEX SUBUNIT TEN1"/>
    <property type="match status" value="1"/>
</dbReference>
<evidence type="ECO:0000313" key="2">
    <source>
        <dbReference type="Proteomes" id="UP000275408"/>
    </source>
</evidence>
<organism evidence="1 2">
    <name type="scientific">Pocillopora damicornis</name>
    <name type="common">Cauliflower coral</name>
    <name type="synonym">Millepora damicornis</name>
    <dbReference type="NCBI Taxonomy" id="46731"/>
    <lineage>
        <taxon>Eukaryota</taxon>
        <taxon>Metazoa</taxon>
        <taxon>Cnidaria</taxon>
        <taxon>Anthozoa</taxon>
        <taxon>Hexacorallia</taxon>
        <taxon>Scleractinia</taxon>
        <taxon>Astrocoeniina</taxon>
        <taxon>Pocilloporidae</taxon>
        <taxon>Pocillopora</taxon>
    </lineage>
</organism>
<dbReference type="GO" id="GO:0032211">
    <property type="term" value="P:negative regulation of telomere maintenance via telomerase"/>
    <property type="evidence" value="ECO:0007669"/>
    <property type="project" value="TreeGrafter"/>
</dbReference>
<keyword evidence="2" id="KW-1185">Reference proteome</keyword>
<dbReference type="InterPro" id="IPR029146">
    <property type="entry name" value="Ten1_animal_plant"/>
</dbReference>
<accession>A0A3M6V4Q8</accession>
<dbReference type="GO" id="GO:1990879">
    <property type="term" value="C:CST complex"/>
    <property type="evidence" value="ECO:0007669"/>
    <property type="project" value="InterPro"/>
</dbReference>
<proteinExistence type="predicted"/>
<dbReference type="OrthoDB" id="342190at2759"/>
<dbReference type="AlphaFoldDB" id="A0A3M6V4Q8"/>
<comment type="caution">
    <text evidence="1">The sequence shown here is derived from an EMBL/GenBank/DDBJ whole genome shotgun (WGS) entry which is preliminary data.</text>
</comment>
<evidence type="ECO:0000313" key="1">
    <source>
        <dbReference type="EMBL" id="RMX60885.1"/>
    </source>
</evidence>
<dbReference type="Gene3D" id="2.40.50.140">
    <property type="entry name" value="Nucleic acid-binding proteins"/>
    <property type="match status" value="1"/>
</dbReference>
<dbReference type="OMA" id="PWEVNSG"/>
<protein>
    <recommendedName>
        <fullName evidence="3">CST complex subunit TEN1</fullName>
    </recommendedName>
</protein>
<reference evidence="1 2" key="1">
    <citation type="journal article" date="2018" name="Sci. Rep.">
        <title>Comparative analysis of the Pocillopora damicornis genome highlights role of immune system in coral evolution.</title>
        <authorList>
            <person name="Cunning R."/>
            <person name="Bay R.A."/>
            <person name="Gillette P."/>
            <person name="Baker A.C."/>
            <person name="Traylor-Knowles N."/>
        </authorList>
    </citation>
    <scope>NUCLEOTIDE SEQUENCE [LARGE SCALE GENOMIC DNA]</scope>
    <source>
        <strain evidence="1">RSMAS</strain>
        <tissue evidence="1">Whole animal</tissue>
    </source>
</reference>
<dbReference type="STRING" id="46731.A0A3M6V4Q8"/>
<dbReference type="Pfam" id="PF15490">
    <property type="entry name" value="Ten1_2"/>
    <property type="match status" value="1"/>
</dbReference>
<gene>
    <name evidence="1" type="ORF">pdam_00003449</name>
</gene>